<proteinExistence type="inferred from homology"/>
<dbReference type="Proteomes" id="UP000515163">
    <property type="component" value="Unplaced"/>
</dbReference>
<evidence type="ECO:0000256" key="3">
    <source>
        <dbReference type="ARBA" id="ARBA00023015"/>
    </source>
</evidence>
<comment type="subcellular location">
    <subcellularLocation>
        <location evidence="1 7">Nucleus</location>
    </subcellularLocation>
</comment>
<dbReference type="FunCoup" id="A0A6P8HRQ1">
    <property type="interactions" value="3037"/>
</dbReference>
<evidence type="ECO:0000256" key="2">
    <source>
        <dbReference type="ARBA" id="ARBA00010852"/>
    </source>
</evidence>
<reference evidence="10" key="1">
    <citation type="submission" date="2025-08" db="UniProtKB">
        <authorList>
            <consortium name="RefSeq"/>
        </authorList>
    </citation>
    <scope>IDENTIFICATION</scope>
    <source>
        <tissue evidence="10">Tentacle</tissue>
    </source>
</reference>
<dbReference type="InterPro" id="IPR041418">
    <property type="entry name" value="SAM_3"/>
</dbReference>
<dbReference type="SUPFAM" id="SSF47769">
    <property type="entry name" value="SAM/Pointed domain"/>
    <property type="match status" value="1"/>
</dbReference>
<feature type="domain" description="Grh/CP2 DB" evidence="8">
    <location>
        <begin position="98"/>
        <end position="331"/>
    </location>
</feature>
<dbReference type="Gene3D" id="1.10.150.50">
    <property type="entry name" value="Transcription Factor, Ets-1"/>
    <property type="match status" value="1"/>
</dbReference>
<evidence type="ECO:0000256" key="7">
    <source>
        <dbReference type="PROSITE-ProRule" id="PRU01313"/>
    </source>
</evidence>
<name>A0A6P8HRQ1_ACTTE</name>
<dbReference type="GO" id="GO:0001228">
    <property type="term" value="F:DNA-binding transcription activator activity, RNA polymerase II-specific"/>
    <property type="evidence" value="ECO:0007669"/>
    <property type="project" value="TreeGrafter"/>
</dbReference>
<dbReference type="AlphaFoldDB" id="A0A6P8HRQ1"/>
<organism evidence="9 10">
    <name type="scientific">Actinia tenebrosa</name>
    <name type="common">Australian red waratah sea anemone</name>
    <dbReference type="NCBI Taxonomy" id="6105"/>
    <lineage>
        <taxon>Eukaryota</taxon>
        <taxon>Metazoa</taxon>
        <taxon>Cnidaria</taxon>
        <taxon>Anthozoa</taxon>
        <taxon>Hexacorallia</taxon>
        <taxon>Actiniaria</taxon>
        <taxon>Actiniidae</taxon>
        <taxon>Actinia</taxon>
    </lineage>
</organism>
<dbReference type="RefSeq" id="XP_031558196.1">
    <property type="nucleotide sequence ID" value="XM_031702336.1"/>
</dbReference>
<dbReference type="InterPro" id="IPR057520">
    <property type="entry name" value="GRHL1/CP2_C"/>
</dbReference>
<dbReference type="KEGG" id="aten:116294688"/>
<dbReference type="Pfam" id="PF18016">
    <property type="entry name" value="SAM_3"/>
    <property type="match status" value="1"/>
</dbReference>
<dbReference type="InterPro" id="IPR040167">
    <property type="entry name" value="TF_CP2-like"/>
</dbReference>
<sequence length="523" mass="58526">MAGNPSWNMDDLNVEGGLSTDLFNLSGLGNDISSADPGAYKMSEVLDLPIFKENSPVFGDLADTTSDNHQIQPVVKQEKHMISCNHSSTPNKTARLFDSCSFYHTLAAPTAPGKKMGEDTLTYLNQGQSYLVELKYLGDLSRFEGCLIKSKVKLTFYERKVQRQEAEKFEEWRNNRPLERILEIDVPMSNGLSNIRSEGHSTNAYTFEWNPEKDTKLYIIINCVSSEFTKGKSGGESGVPLQLQIETQLPESSSNNGLIHCACCQIKVFKSKGADRKHKNEMQKLENKSQDEIGQFQMSNDVTHLKEKPLVTEDDETWMTPKQISPRSIAVATPVSSPGSASLLSTPSADSQCASVSCTLVKELTSKSSVEETRAWLQENRFAHYLNMFTNFTGSDLLRLSRDDTIQLLGPADGIRLHNALQSRATRPLLTIYISLESTQQDSGMKEYHGVYLEALTVNHLTNKLAKKCSLADDQIVAIYRQGPTGIYILVDDQMIRNFGDEAHFVLQLLRERDGNTYRIILK</sequence>
<evidence type="ECO:0000259" key="8">
    <source>
        <dbReference type="PROSITE" id="PS51968"/>
    </source>
</evidence>
<dbReference type="InParanoid" id="A0A6P8HRQ1"/>
<evidence type="ECO:0000313" key="9">
    <source>
        <dbReference type="Proteomes" id="UP000515163"/>
    </source>
</evidence>
<evidence type="ECO:0000256" key="4">
    <source>
        <dbReference type="ARBA" id="ARBA00023125"/>
    </source>
</evidence>
<evidence type="ECO:0000256" key="5">
    <source>
        <dbReference type="ARBA" id="ARBA00023163"/>
    </source>
</evidence>
<keyword evidence="5" id="KW-0804">Transcription</keyword>
<keyword evidence="3" id="KW-0805">Transcription regulation</keyword>
<dbReference type="Pfam" id="PF04516">
    <property type="entry name" value="CP2"/>
    <property type="match status" value="1"/>
</dbReference>
<dbReference type="Pfam" id="PF25416">
    <property type="entry name" value="GRHL1_C"/>
    <property type="match status" value="1"/>
</dbReference>
<evidence type="ECO:0000256" key="6">
    <source>
        <dbReference type="ARBA" id="ARBA00023242"/>
    </source>
</evidence>
<protein>
    <submittedName>
        <fullName evidence="10">Transcription factor CP2-like isoform X1</fullName>
    </submittedName>
</protein>
<dbReference type="InterPro" id="IPR013761">
    <property type="entry name" value="SAM/pointed_sf"/>
</dbReference>
<keyword evidence="4 7" id="KW-0238">DNA-binding</keyword>
<dbReference type="PROSITE" id="PS51968">
    <property type="entry name" value="GRH_CP2_DB"/>
    <property type="match status" value="1"/>
</dbReference>
<dbReference type="InterPro" id="IPR007604">
    <property type="entry name" value="CP2"/>
</dbReference>
<dbReference type="PANTHER" id="PTHR11037">
    <property type="entry name" value="TRANSCRIPTION FACTOR CP2"/>
    <property type="match status" value="1"/>
</dbReference>
<gene>
    <name evidence="10" type="primary">LOC116294688</name>
</gene>
<dbReference type="GO" id="GO:0000978">
    <property type="term" value="F:RNA polymerase II cis-regulatory region sequence-specific DNA binding"/>
    <property type="evidence" value="ECO:0007669"/>
    <property type="project" value="TreeGrafter"/>
</dbReference>
<comment type="similarity">
    <text evidence="2">Belongs to the grh/CP2 family. CP2 subfamily.</text>
</comment>
<dbReference type="OrthoDB" id="9996779at2759"/>
<evidence type="ECO:0000256" key="1">
    <source>
        <dbReference type="ARBA" id="ARBA00004123"/>
    </source>
</evidence>
<evidence type="ECO:0000313" key="10">
    <source>
        <dbReference type="RefSeq" id="XP_031558196.1"/>
    </source>
</evidence>
<dbReference type="GeneID" id="116294688"/>
<dbReference type="PANTHER" id="PTHR11037:SF21">
    <property type="entry name" value="GEMINI, ISOFORM C"/>
    <property type="match status" value="1"/>
</dbReference>
<dbReference type="GO" id="GO:0005634">
    <property type="term" value="C:nucleus"/>
    <property type="evidence" value="ECO:0007669"/>
    <property type="project" value="UniProtKB-SubCell"/>
</dbReference>
<accession>A0A6P8HRQ1</accession>
<keyword evidence="9" id="KW-1185">Reference proteome</keyword>
<keyword evidence="6 7" id="KW-0539">Nucleus</keyword>